<evidence type="ECO:0000313" key="1">
    <source>
        <dbReference type="EMBL" id="KAL2458781.1"/>
    </source>
</evidence>
<dbReference type="InterPro" id="IPR013761">
    <property type="entry name" value="SAM/pointed_sf"/>
</dbReference>
<dbReference type="PANTHER" id="PTHR33915:SF1">
    <property type="entry name" value="OS04G0644100 PROTEIN"/>
    <property type="match status" value="1"/>
</dbReference>
<dbReference type="CDD" id="cd09487">
    <property type="entry name" value="SAM_superfamily"/>
    <property type="match status" value="1"/>
</dbReference>
<dbReference type="Proteomes" id="UP001604277">
    <property type="component" value="Unassembled WGS sequence"/>
</dbReference>
<comment type="caution">
    <text evidence="1">The sequence shown here is derived from an EMBL/GenBank/DDBJ whole genome shotgun (WGS) entry which is preliminary data.</text>
</comment>
<sequence>MDWFSWLSKTDLEPSLVTHYALTFVRNELQQDDKAYFSHDLLQSMGISVAKHRLEILKLAMKEKGRGIHPMLWFIFAIKHTKTFLAKHIEGLVHHENSALVPKRNHSWKWKVAMLQRNKKLRATMPQRQMMLTYGYSVAPSGQKMLMLTNGSPTVDFQSSCSYQKSKHWRITKDVLTNSRTNSFSSPMVHEKLDSNDDEDRLNSVEEISWDTMFQNLKPT</sequence>
<proteinExistence type="predicted"/>
<dbReference type="Gene3D" id="1.10.150.50">
    <property type="entry name" value="Transcription Factor, Ets-1"/>
    <property type="match status" value="1"/>
</dbReference>
<accession>A0ABD1P4I2</accession>
<name>A0ABD1P4I2_9LAMI</name>
<dbReference type="PANTHER" id="PTHR33915">
    <property type="entry name" value="OSJNBA0033G05.11 PROTEIN"/>
    <property type="match status" value="1"/>
</dbReference>
<dbReference type="EMBL" id="JBFOLJ010000027">
    <property type="protein sequence ID" value="KAL2458781.1"/>
    <property type="molecule type" value="Genomic_DNA"/>
</dbReference>
<reference evidence="2" key="1">
    <citation type="submission" date="2024-07" db="EMBL/GenBank/DDBJ databases">
        <title>Two chromosome-level genome assemblies of Korean endemic species Abeliophyllum distichum and Forsythia ovata (Oleaceae).</title>
        <authorList>
            <person name="Jang H."/>
        </authorList>
    </citation>
    <scope>NUCLEOTIDE SEQUENCE [LARGE SCALE GENOMIC DNA]</scope>
</reference>
<dbReference type="AlphaFoldDB" id="A0ABD1P4I2"/>
<protein>
    <submittedName>
        <fullName evidence="1">Sterile alpha motif (SAM) domain-containing protein</fullName>
    </submittedName>
</protein>
<gene>
    <name evidence="1" type="ORF">Fot_55570</name>
</gene>
<keyword evidence="2" id="KW-1185">Reference proteome</keyword>
<organism evidence="1 2">
    <name type="scientific">Forsythia ovata</name>
    <dbReference type="NCBI Taxonomy" id="205694"/>
    <lineage>
        <taxon>Eukaryota</taxon>
        <taxon>Viridiplantae</taxon>
        <taxon>Streptophyta</taxon>
        <taxon>Embryophyta</taxon>
        <taxon>Tracheophyta</taxon>
        <taxon>Spermatophyta</taxon>
        <taxon>Magnoliopsida</taxon>
        <taxon>eudicotyledons</taxon>
        <taxon>Gunneridae</taxon>
        <taxon>Pentapetalae</taxon>
        <taxon>asterids</taxon>
        <taxon>lamiids</taxon>
        <taxon>Lamiales</taxon>
        <taxon>Oleaceae</taxon>
        <taxon>Forsythieae</taxon>
        <taxon>Forsythia</taxon>
    </lineage>
</organism>
<dbReference type="SUPFAM" id="SSF47769">
    <property type="entry name" value="SAM/Pointed domain"/>
    <property type="match status" value="1"/>
</dbReference>
<evidence type="ECO:0000313" key="2">
    <source>
        <dbReference type="Proteomes" id="UP001604277"/>
    </source>
</evidence>